<evidence type="ECO:0000313" key="2">
    <source>
        <dbReference type="EMBL" id="KAJ1371187.1"/>
    </source>
</evidence>
<comment type="caution">
    <text evidence="2">The sequence shown here is derived from an EMBL/GenBank/DDBJ whole genome shotgun (WGS) entry which is preliminary data.</text>
</comment>
<name>A0AAD5R7P6_PARTN</name>
<gene>
    <name evidence="2" type="ORF">KIN20_033089</name>
</gene>
<reference evidence="2" key="1">
    <citation type="submission" date="2021-06" db="EMBL/GenBank/DDBJ databases">
        <title>Parelaphostrongylus tenuis whole genome reference sequence.</title>
        <authorList>
            <person name="Garwood T.J."/>
            <person name="Larsen P.A."/>
            <person name="Fountain-Jones N.M."/>
            <person name="Garbe J.R."/>
            <person name="Macchietto M.G."/>
            <person name="Kania S.A."/>
            <person name="Gerhold R.W."/>
            <person name="Richards J.E."/>
            <person name="Wolf T.M."/>
        </authorList>
    </citation>
    <scope>NUCLEOTIDE SEQUENCE</scope>
    <source>
        <strain evidence="2">MNPRO001-30</strain>
        <tissue evidence="2">Meninges</tissue>
    </source>
</reference>
<dbReference type="AlphaFoldDB" id="A0AAD5R7P6"/>
<proteinExistence type="predicted"/>
<evidence type="ECO:0000313" key="3">
    <source>
        <dbReference type="Proteomes" id="UP001196413"/>
    </source>
</evidence>
<sequence length="221" mass="24766">MVVWLMGNCFGLKRKKKCVTEDHPTVRRWLASCDFSSVPDIDEISMGPSDNCVIIDSVLGGNHADVECDGYTTALENLESEDEGCEDVIGARPSSSTDGRNRSGSSTFIDEDSVYETSDELLRTELGPVPEVTVIPPTCSIKNNELSFELDESDIVEELVEWGRNYDARPIRPLPTPLRKNLISPRVNLEKLVDGKGRVRRTERVKLYLEQIRQATQQFTS</sequence>
<keyword evidence="3" id="KW-1185">Reference proteome</keyword>
<dbReference type="Proteomes" id="UP001196413">
    <property type="component" value="Unassembled WGS sequence"/>
</dbReference>
<feature type="region of interest" description="Disordered" evidence="1">
    <location>
        <begin position="90"/>
        <end position="110"/>
    </location>
</feature>
<protein>
    <submittedName>
        <fullName evidence="2">Uncharacterized protein</fullName>
    </submittedName>
</protein>
<accession>A0AAD5R7P6</accession>
<dbReference type="EMBL" id="JAHQIW010006927">
    <property type="protein sequence ID" value="KAJ1371187.1"/>
    <property type="molecule type" value="Genomic_DNA"/>
</dbReference>
<organism evidence="2 3">
    <name type="scientific">Parelaphostrongylus tenuis</name>
    <name type="common">Meningeal worm</name>
    <dbReference type="NCBI Taxonomy" id="148309"/>
    <lineage>
        <taxon>Eukaryota</taxon>
        <taxon>Metazoa</taxon>
        <taxon>Ecdysozoa</taxon>
        <taxon>Nematoda</taxon>
        <taxon>Chromadorea</taxon>
        <taxon>Rhabditida</taxon>
        <taxon>Rhabditina</taxon>
        <taxon>Rhabditomorpha</taxon>
        <taxon>Strongyloidea</taxon>
        <taxon>Metastrongylidae</taxon>
        <taxon>Parelaphostrongylus</taxon>
    </lineage>
</organism>
<evidence type="ECO:0000256" key="1">
    <source>
        <dbReference type="SAM" id="MobiDB-lite"/>
    </source>
</evidence>
<feature type="compositionally biased region" description="Polar residues" evidence="1">
    <location>
        <begin position="93"/>
        <end position="108"/>
    </location>
</feature>